<name>A0A7W9J8M5_9ACTN</name>
<dbReference type="Proteomes" id="UP000549971">
    <property type="component" value="Unassembled WGS sequence"/>
</dbReference>
<gene>
    <name evidence="3" type="ORF">HDA39_003642</name>
</gene>
<keyword evidence="2" id="KW-0732">Signal</keyword>
<feature type="signal peptide" evidence="2">
    <location>
        <begin position="1"/>
        <end position="23"/>
    </location>
</feature>
<feature type="chain" id="PRO_5031201078" evidence="2">
    <location>
        <begin position="24"/>
        <end position="124"/>
    </location>
</feature>
<dbReference type="InterPro" id="IPR029058">
    <property type="entry name" value="AB_hydrolase_fold"/>
</dbReference>
<sequence length="124" mass="13095">MRRRTFIAAVASTTVAGALPAAASTTPPTLRLPPPTGPHRTGTTTLHLVDSTRRDPWNNAPTRELMVTIYYPASTTRGYQRAPHLSPTAAAVFGSLDAGVLHPELPSTGVDWAATRTHATSTAP</sequence>
<keyword evidence="4" id="KW-1185">Reference proteome</keyword>
<evidence type="ECO:0000313" key="3">
    <source>
        <dbReference type="EMBL" id="MBB5836908.1"/>
    </source>
</evidence>
<proteinExistence type="predicted"/>
<comment type="caution">
    <text evidence="3">The sequence shown here is derived from an EMBL/GenBank/DDBJ whole genome shotgun (WGS) entry which is preliminary data.</text>
</comment>
<evidence type="ECO:0000313" key="4">
    <source>
        <dbReference type="Proteomes" id="UP000549971"/>
    </source>
</evidence>
<feature type="region of interest" description="Disordered" evidence="1">
    <location>
        <begin position="21"/>
        <end position="42"/>
    </location>
</feature>
<dbReference type="Gene3D" id="3.40.50.1820">
    <property type="entry name" value="alpha/beta hydrolase"/>
    <property type="match status" value="1"/>
</dbReference>
<dbReference type="RefSeq" id="WP_184796492.1">
    <property type="nucleotide sequence ID" value="NZ_JACHMY010000001.1"/>
</dbReference>
<accession>A0A7W9J8M5</accession>
<protein>
    <submittedName>
        <fullName evidence="3">Uncharacterized protein</fullName>
    </submittedName>
</protein>
<evidence type="ECO:0000256" key="1">
    <source>
        <dbReference type="SAM" id="MobiDB-lite"/>
    </source>
</evidence>
<evidence type="ECO:0000256" key="2">
    <source>
        <dbReference type="SAM" id="SignalP"/>
    </source>
</evidence>
<organism evidence="3 4">
    <name type="scientific">Kribbella italica</name>
    <dbReference type="NCBI Taxonomy" id="1540520"/>
    <lineage>
        <taxon>Bacteria</taxon>
        <taxon>Bacillati</taxon>
        <taxon>Actinomycetota</taxon>
        <taxon>Actinomycetes</taxon>
        <taxon>Propionibacteriales</taxon>
        <taxon>Kribbellaceae</taxon>
        <taxon>Kribbella</taxon>
    </lineage>
</organism>
<dbReference type="EMBL" id="JACHMY010000001">
    <property type="protein sequence ID" value="MBB5836908.1"/>
    <property type="molecule type" value="Genomic_DNA"/>
</dbReference>
<reference evidence="3 4" key="1">
    <citation type="submission" date="2020-08" db="EMBL/GenBank/DDBJ databases">
        <title>Sequencing the genomes of 1000 actinobacteria strains.</title>
        <authorList>
            <person name="Klenk H.-P."/>
        </authorList>
    </citation>
    <scope>NUCLEOTIDE SEQUENCE [LARGE SCALE GENOMIC DNA]</scope>
    <source>
        <strain evidence="3 4">DSM 28967</strain>
    </source>
</reference>
<dbReference type="AlphaFoldDB" id="A0A7W9J8M5"/>